<dbReference type="FunFam" id="3.60.20.10:FF:000006">
    <property type="entry name" value="Glutamine--fructose-6-phosphate aminotransferase [isomerizing]"/>
    <property type="match status" value="1"/>
</dbReference>
<evidence type="ECO:0000313" key="14">
    <source>
        <dbReference type="Proteomes" id="UP000484842"/>
    </source>
</evidence>
<dbReference type="PROSITE" id="PS51464">
    <property type="entry name" value="SIS"/>
    <property type="match status" value="2"/>
</dbReference>
<dbReference type="InterPro" id="IPR046348">
    <property type="entry name" value="SIS_dom_sf"/>
</dbReference>
<dbReference type="CDD" id="cd05009">
    <property type="entry name" value="SIS_GlmS_GlmD_2"/>
    <property type="match status" value="1"/>
</dbReference>
<reference evidence="13 14" key="1">
    <citation type="submission" date="2019-10" db="EMBL/GenBank/DDBJ databases">
        <title>Deinococcus sp. isolated from soil.</title>
        <authorList>
            <person name="Li Y."/>
            <person name="Wang J."/>
        </authorList>
    </citation>
    <scope>NUCLEOTIDE SEQUENCE [LARGE SCALE GENOMIC DNA]</scope>
    <source>
        <strain evidence="13 14">SDU3-2</strain>
    </source>
</reference>
<proteinExistence type="inferred from homology"/>
<dbReference type="InterPro" id="IPR001347">
    <property type="entry name" value="SIS_dom"/>
</dbReference>
<name>A0A7X1NWK9_9DEIO</name>
<dbReference type="RefSeq" id="WP_152871399.1">
    <property type="nucleotide sequence ID" value="NZ_WBSL01000004.1"/>
</dbReference>
<dbReference type="GO" id="GO:0006002">
    <property type="term" value="P:fructose 6-phosphate metabolic process"/>
    <property type="evidence" value="ECO:0007669"/>
    <property type="project" value="TreeGrafter"/>
</dbReference>
<evidence type="ECO:0000259" key="12">
    <source>
        <dbReference type="PROSITE" id="PS51464"/>
    </source>
</evidence>
<sequence length="606" mass="65562">MCGIVGYIGSRQAQDVLISGLAKLEYRGYDSAGVAVADGGQIEVKKKAGKLANLSGELEHSPLPGTLGIGHTRWATHGLPNDTNAHPHATEDGRTVIIHNGIIENYLSLKAGLIERGHTFKSETDSEVLAHLIEEAYTGDLEAAVRTALSQVRGAYGIVVTHVDHREIVAARTVSPLVMGVGEGEMFLASDVPALLPYTRNMVFLHDGDMVVLHDDGYRVTDLTGNPQERPIDRIDWDAEAAEKGGFDTYMLKEIYEQPTALTNTLIGRLHDDTGEVNLDIGLDPQSFKRISIIACGTAYYAGLVGEYLIEQLARIPVEVDVASEYRYRNPLVSENTLAIVVSQSGETIDTLEALREAKKGGAKTLGVINAKGSSMTRELDDTLYIHAGPEIGVASTKAYTSMVGAFVMLALWLGRARGTLSDTQAKDLLHATRELPRLVEEALNPARVAEIKRVAEKYAQARDYLFLGRGVNAPTAFEGALKLKEISYIHAEGYAAGEMKHGPIALIDANLPVVVVATESHLLEKTISNVQEVRARSGKVIALLSDGDTENAQHADDVLYVPRAHEMVSPVVNAVALQLLSYFTASYLGKDVDKPRNLAKSVTVE</sequence>
<dbReference type="InterPro" id="IPR035466">
    <property type="entry name" value="GlmS/AgaS_SIS"/>
</dbReference>
<dbReference type="EC" id="2.6.1.16" evidence="3 10"/>
<dbReference type="FunFam" id="3.40.50.10490:FF:000001">
    <property type="entry name" value="Glutamine--fructose-6-phosphate aminotransferase [isomerizing]"/>
    <property type="match status" value="1"/>
</dbReference>
<dbReference type="GO" id="GO:0004360">
    <property type="term" value="F:glutamine-fructose-6-phosphate transaminase (isomerizing) activity"/>
    <property type="evidence" value="ECO:0007669"/>
    <property type="project" value="UniProtKB-UniRule"/>
</dbReference>
<feature type="domain" description="SIS" evidence="12">
    <location>
        <begin position="455"/>
        <end position="596"/>
    </location>
</feature>
<dbReference type="Pfam" id="PF13522">
    <property type="entry name" value="GATase_6"/>
    <property type="match status" value="1"/>
</dbReference>
<keyword evidence="8" id="KW-0677">Repeat</keyword>
<dbReference type="SUPFAM" id="SSF56235">
    <property type="entry name" value="N-terminal nucleophile aminohydrolases (Ntn hydrolases)"/>
    <property type="match status" value="1"/>
</dbReference>
<comment type="caution">
    <text evidence="13">The sequence shown here is derived from an EMBL/GenBank/DDBJ whole genome shotgun (WGS) entry which is preliminary data.</text>
</comment>
<dbReference type="GO" id="GO:0006047">
    <property type="term" value="P:UDP-N-acetylglucosamine metabolic process"/>
    <property type="evidence" value="ECO:0007669"/>
    <property type="project" value="TreeGrafter"/>
</dbReference>
<dbReference type="InterPro" id="IPR005855">
    <property type="entry name" value="GFAT"/>
</dbReference>
<dbReference type="PANTHER" id="PTHR10937">
    <property type="entry name" value="GLUCOSAMINE--FRUCTOSE-6-PHOSPHATE AMINOTRANSFERASE, ISOMERIZING"/>
    <property type="match status" value="1"/>
</dbReference>
<evidence type="ECO:0000256" key="10">
    <source>
        <dbReference type="HAMAP-Rule" id="MF_00164"/>
    </source>
</evidence>
<dbReference type="SUPFAM" id="SSF53697">
    <property type="entry name" value="SIS domain"/>
    <property type="match status" value="1"/>
</dbReference>
<dbReference type="GO" id="GO:0097367">
    <property type="term" value="F:carbohydrate derivative binding"/>
    <property type="evidence" value="ECO:0007669"/>
    <property type="project" value="InterPro"/>
</dbReference>
<dbReference type="PROSITE" id="PS51278">
    <property type="entry name" value="GATASE_TYPE_2"/>
    <property type="match status" value="1"/>
</dbReference>
<dbReference type="InterPro" id="IPR035490">
    <property type="entry name" value="GlmS/FrlB_SIS"/>
</dbReference>
<feature type="initiator methionine" description="Removed" evidence="10">
    <location>
        <position position="1"/>
    </location>
</feature>
<keyword evidence="7 10" id="KW-0808">Transferase</keyword>
<evidence type="ECO:0000256" key="9">
    <source>
        <dbReference type="ARBA" id="ARBA00022962"/>
    </source>
</evidence>
<dbReference type="Pfam" id="PF01380">
    <property type="entry name" value="SIS"/>
    <property type="match status" value="2"/>
</dbReference>
<feature type="domain" description="SIS" evidence="12">
    <location>
        <begin position="281"/>
        <end position="420"/>
    </location>
</feature>
<dbReference type="AlphaFoldDB" id="A0A7X1NWK9"/>
<dbReference type="GO" id="GO:0005829">
    <property type="term" value="C:cytosol"/>
    <property type="evidence" value="ECO:0007669"/>
    <property type="project" value="TreeGrafter"/>
</dbReference>
<evidence type="ECO:0000259" key="11">
    <source>
        <dbReference type="PROSITE" id="PS51278"/>
    </source>
</evidence>
<comment type="function">
    <text evidence="10">Catalyzes the first step in hexosamine metabolism, converting fructose-6P into glucosamine-6P using glutamine as a nitrogen source.</text>
</comment>
<comment type="subunit">
    <text evidence="10">Homodimer.</text>
</comment>
<organism evidence="13 14">
    <name type="scientific">Deinococcus terrestris</name>
    <dbReference type="NCBI Taxonomy" id="2651870"/>
    <lineage>
        <taxon>Bacteria</taxon>
        <taxon>Thermotogati</taxon>
        <taxon>Deinococcota</taxon>
        <taxon>Deinococci</taxon>
        <taxon>Deinococcales</taxon>
        <taxon>Deinococcaceae</taxon>
        <taxon>Deinococcus</taxon>
    </lineage>
</organism>
<dbReference type="InterPro" id="IPR029055">
    <property type="entry name" value="Ntn_hydrolases_N"/>
</dbReference>
<protein>
    <recommendedName>
        <fullName evidence="4 10">Glutamine--fructose-6-phosphate aminotransferase [isomerizing]</fullName>
        <ecNumber evidence="3 10">2.6.1.16</ecNumber>
    </recommendedName>
    <alternativeName>
        <fullName evidence="10">D-fructose-6-phosphate amidotransferase</fullName>
    </alternativeName>
    <alternativeName>
        <fullName evidence="10">GFAT</fullName>
    </alternativeName>
    <alternativeName>
        <fullName evidence="10">Glucosamine-6-phosphate synthase</fullName>
    </alternativeName>
    <alternativeName>
        <fullName evidence="10">Hexosephosphate aminotransferase</fullName>
    </alternativeName>
    <alternativeName>
        <fullName evidence="10">L-glutamine--D-fructose-6-phosphate amidotransferase</fullName>
    </alternativeName>
</protein>
<evidence type="ECO:0000256" key="1">
    <source>
        <dbReference type="ARBA" id="ARBA00001031"/>
    </source>
</evidence>
<feature type="domain" description="Glutamine amidotransferase type-2" evidence="11">
    <location>
        <begin position="2"/>
        <end position="216"/>
    </location>
</feature>
<feature type="active site" description="Nucleophile; for GATase activity" evidence="10">
    <location>
        <position position="2"/>
    </location>
</feature>
<dbReference type="CDD" id="cd00714">
    <property type="entry name" value="GFAT"/>
    <property type="match status" value="1"/>
</dbReference>
<dbReference type="GO" id="GO:0005975">
    <property type="term" value="P:carbohydrate metabolic process"/>
    <property type="evidence" value="ECO:0007669"/>
    <property type="project" value="UniProtKB-UniRule"/>
</dbReference>
<dbReference type="FunFam" id="3.40.50.10490:FF:000002">
    <property type="entry name" value="Glutamine--fructose-6-phosphate aminotransferase [isomerizing]"/>
    <property type="match status" value="1"/>
</dbReference>
<keyword evidence="5 10" id="KW-0963">Cytoplasm</keyword>
<evidence type="ECO:0000256" key="7">
    <source>
        <dbReference type="ARBA" id="ARBA00022679"/>
    </source>
</evidence>
<dbReference type="NCBIfam" id="TIGR01135">
    <property type="entry name" value="glmS"/>
    <property type="match status" value="1"/>
</dbReference>
<accession>A0A7X1NWK9</accession>
<evidence type="ECO:0000256" key="6">
    <source>
        <dbReference type="ARBA" id="ARBA00022576"/>
    </source>
</evidence>
<dbReference type="HAMAP" id="MF_00164">
    <property type="entry name" value="GlmS"/>
    <property type="match status" value="1"/>
</dbReference>
<evidence type="ECO:0000313" key="13">
    <source>
        <dbReference type="EMBL" id="MPY67070.1"/>
    </source>
</evidence>
<comment type="subcellular location">
    <subcellularLocation>
        <location evidence="2 10">Cytoplasm</location>
    </subcellularLocation>
</comment>
<dbReference type="InterPro" id="IPR047084">
    <property type="entry name" value="GFAT_N"/>
</dbReference>
<dbReference type="Gene3D" id="3.40.50.10490">
    <property type="entry name" value="Glucose-6-phosphate isomerase like protein, domain 1"/>
    <property type="match status" value="2"/>
</dbReference>
<dbReference type="InterPro" id="IPR017932">
    <property type="entry name" value="GATase_2_dom"/>
</dbReference>
<evidence type="ECO:0000256" key="2">
    <source>
        <dbReference type="ARBA" id="ARBA00004496"/>
    </source>
</evidence>
<gene>
    <name evidence="10 13" type="primary">glmS</name>
    <name evidence="13" type="ORF">F8S09_10265</name>
</gene>
<dbReference type="Gene3D" id="3.60.20.10">
    <property type="entry name" value="Glutamine Phosphoribosylpyrophosphate, subunit 1, domain 1"/>
    <property type="match status" value="1"/>
</dbReference>
<keyword evidence="6 10" id="KW-0032">Aminotransferase</keyword>
<dbReference type="Proteomes" id="UP000484842">
    <property type="component" value="Unassembled WGS sequence"/>
</dbReference>
<keyword evidence="14" id="KW-1185">Reference proteome</keyword>
<dbReference type="GO" id="GO:0046349">
    <property type="term" value="P:amino sugar biosynthetic process"/>
    <property type="evidence" value="ECO:0007669"/>
    <property type="project" value="UniProtKB-ARBA"/>
</dbReference>
<dbReference type="CDD" id="cd05008">
    <property type="entry name" value="SIS_GlmS_GlmD_1"/>
    <property type="match status" value="1"/>
</dbReference>
<evidence type="ECO:0000256" key="5">
    <source>
        <dbReference type="ARBA" id="ARBA00022490"/>
    </source>
</evidence>
<feature type="active site" description="For Fru-6P isomerization activity" evidence="10">
    <location>
        <position position="601"/>
    </location>
</feature>
<evidence type="ECO:0000256" key="8">
    <source>
        <dbReference type="ARBA" id="ARBA00022737"/>
    </source>
</evidence>
<keyword evidence="9" id="KW-0315">Glutamine amidotransferase</keyword>
<evidence type="ECO:0000256" key="4">
    <source>
        <dbReference type="ARBA" id="ARBA00016090"/>
    </source>
</evidence>
<dbReference type="EMBL" id="WBSL01000004">
    <property type="protein sequence ID" value="MPY67070.1"/>
    <property type="molecule type" value="Genomic_DNA"/>
</dbReference>
<dbReference type="NCBIfam" id="NF001484">
    <property type="entry name" value="PRK00331.1"/>
    <property type="match status" value="1"/>
</dbReference>
<dbReference type="GO" id="GO:0006487">
    <property type="term" value="P:protein N-linked glycosylation"/>
    <property type="evidence" value="ECO:0007669"/>
    <property type="project" value="TreeGrafter"/>
</dbReference>
<evidence type="ECO:0000256" key="3">
    <source>
        <dbReference type="ARBA" id="ARBA00012916"/>
    </source>
</evidence>
<dbReference type="PANTHER" id="PTHR10937:SF0">
    <property type="entry name" value="GLUTAMINE--FRUCTOSE-6-PHOSPHATE TRANSAMINASE (ISOMERIZING)"/>
    <property type="match status" value="1"/>
</dbReference>
<comment type="catalytic activity">
    <reaction evidence="1 10">
        <text>D-fructose 6-phosphate + L-glutamine = D-glucosamine 6-phosphate + L-glutamate</text>
        <dbReference type="Rhea" id="RHEA:13237"/>
        <dbReference type="ChEBI" id="CHEBI:29985"/>
        <dbReference type="ChEBI" id="CHEBI:58359"/>
        <dbReference type="ChEBI" id="CHEBI:58725"/>
        <dbReference type="ChEBI" id="CHEBI:61527"/>
        <dbReference type="EC" id="2.6.1.16"/>
    </reaction>
</comment>